<evidence type="ECO:0000256" key="1">
    <source>
        <dbReference type="SAM" id="MobiDB-lite"/>
    </source>
</evidence>
<reference evidence="2" key="1">
    <citation type="journal article" date="2023" name="DNA Res.">
        <title>Chromosome-level genome assembly of Phrynocephalus forsythii using third-generation DNA sequencing and Hi-C analysis.</title>
        <authorList>
            <person name="Qi Y."/>
            <person name="Zhao W."/>
            <person name="Zhao Y."/>
            <person name="Niu C."/>
            <person name="Cao S."/>
            <person name="Zhang Y."/>
        </authorList>
    </citation>
    <scope>NUCLEOTIDE SEQUENCE</scope>
    <source>
        <tissue evidence="2">Muscle</tissue>
    </source>
</reference>
<protein>
    <submittedName>
        <fullName evidence="2">Uncharacterized protein</fullName>
    </submittedName>
</protein>
<evidence type="ECO:0000313" key="2">
    <source>
        <dbReference type="EMBL" id="KAJ7317165.1"/>
    </source>
</evidence>
<organism evidence="2 3">
    <name type="scientific">Phrynocephalus forsythii</name>
    <dbReference type="NCBI Taxonomy" id="171643"/>
    <lineage>
        <taxon>Eukaryota</taxon>
        <taxon>Metazoa</taxon>
        <taxon>Chordata</taxon>
        <taxon>Craniata</taxon>
        <taxon>Vertebrata</taxon>
        <taxon>Euteleostomi</taxon>
        <taxon>Lepidosauria</taxon>
        <taxon>Squamata</taxon>
        <taxon>Bifurcata</taxon>
        <taxon>Unidentata</taxon>
        <taxon>Episquamata</taxon>
        <taxon>Toxicofera</taxon>
        <taxon>Iguania</taxon>
        <taxon>Acrodonta</taxon>
        <taxon>Agamidae</taxon>
        <taxon>Agaminae</taxon>
        <taxon>Phrynocephalus</taxon>
    </lineage>
</organism>
<comment type="caution">
    <text evidence="2">The sequence shown here is derived from an EMBL/GenBank/DDBJ whole genome shotgun (WGS) entry which is preliminary data.</text>
</comment>
<keyword evidence="3" id="KW-1185">Reference proteome</keyword>
<feature type="region of interest" description="Disordered" evidence="1">
    <location>
        <begin position="24"/>
        <end position="55"/>
    </location>
</feature>
<accession>A0A9Q0XKK5</accession>
<name>A0A9Q0XKK5_9SAUR</name>
<evidence type="ECO:0000313" key="3">
    <source>
        <dbReference type="Proteomes" id="UP001142489"/>
    </source>
</evidence>
<dbReference type="EMBL" id="JAPFRF010000011">
    <property type="protein sequence ID" value="KAJ7317165.1"/>
    <property type="molecule type" value="Genomic_DNA"/>
</dbReference>
<gene>
    <name evidence="2" type="ORF">JRQ81_003327</name>
</gene>
<dbReference type="Proteomes" id="UP001142489">
    <property type="component" value="Unassembled WGS sequence"/>
</dbReference>
<proteinExistence type="predicted"/>
<sequence>EEEEEAVGGGEGLRAPVLCGAPARLSRLPSRKRRGAEQGLSAGGGGPGHGPDRFPHVRDVLAEALRLLPALGAARRYPLDSVIPDKRHEHCNPSGSHYTRYILFRYGCRI</sequence>
<feature type="non-terminal residue" evidence="2">
    <location>
        <position position="110"/>
    </location>
</feature>
<dbReference type="AlphaFoldDB" id="A0A9Q0XKK5"/>